<reference evidence="3" key="1">
    <citation type="submission" date="2023-10" db="EMBL/GenBank/DDBJ databases">
        <authorList>
            <person name="Chen Y."/>
            <person name="Shah S."/>
            <person name="Dougan E. K."/>
            <person name="Thang M."/>
            <person name="Chan C."/>
        </authorList>
    </citation>
    <scope>NUCLEOTIDE SEQUENCE [LARGE SCALE GENOMIC DNA]</scope>
</reference>
<name>A0ABN9X8D0_9DINO</name>
<comment type="caution">
    <text evidence="3">The sequence shown here is derived from an EMBL/GenBank/DDBJ whole genome shotgun (WGS) entry which is preliminary data.</text>
</comment>
<protein>
    <submittedName>
        <fullName evidence="3">Uncharacterized protein</fullName>
    </submittedName>
</protein>
<proteinExistence type="predicted"/>
<accession>A0ABN9X8D0</accession>
<evidence type="ECO:0000313" key="4">
    <source>
        <dbReference type="Proteomes" id="UP001189429"/>
    </source>
</evidence>
<dbReference type="EMBL" id="CAUYUJ010019850">
    <property type="protein sequence ID" value="CAK0894136.1"/>
    <property type="molecule type" value="Genomic_DNA"/>
</dbReference>
<feature type="chain" id="PRO_5047281811" evidence="2">
    <location>
        <begin position="28"/>
        <end position="112"/>
    </location>
</feature>
<feature type="compositionally biased region" description="Acidic residues" evidence="1">
    <location>
        <begin position="61"/>
        <end position="77"/>
    </location>
</feature>
<organism evidence="3 4">
    <name type="scientific">Prorocentrum cordatum</name>
    <dbReference type="NCBI Taxonomy" id="2364126"/>
    <lineage>
        <taxon>Eukaryota</taxon>
        <taxon>Sar</taxon>
        <taxon>Alveolata</taxon>
        <taxon>Dinophyceae</taxon>
        <taxon>Prorocentrales</taxon>
        <taxon>Prorocentraceae</taxon>
        <taxon>Prorocentrum</taxon>
    </lineage>
</organism>
<feature type="region of interest" description="Disordered" evidence="1">
    <location>
        <begin position="31"/>
        <end position="101"/>
    </location>
</feature>
<feature type="signal peptide" evidence="2">
    <location>
        <begin position="1"/>
        <end position="27"/>
    </location>
</feature>
<gene>
    <name evidence="3" type="ORF">PCOR1329_LOCUS73262</name>
</gene>
<evidence type="ECO:0000256" key="1">
    <source>
        <dbReference type="SAM" id="MobiDB-lite"/>
    </source>
</evidence>
<sequence>MAGNAFCAFVVVPLFFSLFSTAPVAHAIRLSRDPTSAGDPVDVQESPKKMAAKDDVKVEGDADGEEMEDGEEEEDSDAHDSVVECVSDDPLLGNAGDVTGGHCVEWSENDFR</sequence>
<dbReference type="Proteomes" id="UP001189429">
    <property type="component" value="Unassembled WGS sequence"/>
</dbReference>
<keyword evidence="2" id="KW-0732">Signal</keyword>
<evidence type="ECO:0000256" key="2">
    <source>
        <dbReference type="SAM" id="SignalP"/>
    </source>
</evidence>
<feature type="compositionally biased region" description="Basic and acidic residues" evidence="1">
    <location>
        <begin position="45"/>
        <end position="60"/>
    </location>
</feature>
<keyword evidence="4" id="KW-1185">Reference proteome</keyword>
<evidence type="ECO:0000313" key="3">
    <source>
        <dbReference type="EMBL" id="CAK0894136.1"/>
    </source>
</evidence>